<feature type="non-terminal residue" evidence="2">
    <location>
        <position position="1"/>
    </location>
</feature>
<dbReference type="EMBL" id="UINC01218656">
    <property type="protein sequence ID" value="SVE45776.1"/>
    <property type="molecule type" value="Genomic_DNA"/>
</dbReference>
<dbReference type="AlphaFoldDB" id="A0A383DMP6"/>
<name>A0A383DMP6_9ZZZZ</name>
<evidence type="ECO:0000256" key="1">
    <source>
        <dbReference type="SAM" id="Phobius"/>
    </source>
</evidence>
<reference evidence="2" key="1">
    <citation type="submission" date="2018-05" db="EMBL/GenBank/DDBJ databases">
        <authorList>
            <person name="Lanie J.A."/>
            <person name="Ng W.-L."/>
            <person name="Kazmierczak K.M."/>
            <person name="Andrzejewski T.M."/>
            <person name="Davidsen T.M."/>
            <person name="Wayne K.J."/>
            <person name="Tettelin H."/>
            <person name="Glass J.I."/>
            <person name="Rusch D."/>
            <person name="Podicherti R."/>
            <person name="Tsui H.-C.T."/>
            <person name="Winkler M.E."/>
        </authorList>
    </citation>
    <scope>NUCLEOTIDE SEQUENCE</scope>
</reference>
<protein>
    <submittedName>
        <fullName evidence="2">Uncharacterized protein</fullName>
    </submittedName>
</protein>
<feature type="transmembrane region" description="Helical" evidence="1">
    <location>
        <begin position="34"/>
        <end position="55"/>
    </location>
</feature>
<keyword evidence="1" id="KW-0472">Membrane</keyword>
<proteinExistence type="predicted"/>
<gene>
    <name evidence="2" type="ORF">METZ01_LOCUS498630</name>
</gene>
<keyword evidence="1" id="KW-1133">Transmembrane helix</keyword>
<keyword evidence="1" id="KW-0812">Transmembrane</keyword>
<evidence type="ECO:0000313" key="2">
    <source>
        <dbReference type="EMBL" id="SVE45776.1"/>
    </source>
</evidence>
<organism evidence="2">
    <name type="scientific">marine metagenome</name>
    <dbReference type="NCBI Taxonomy" id="408172"/>
    <lineage>
        <taxon>unclassified sequences</taxon>
        <taxon>metagenomes</taxon>
        <taxon>ecological metagenomes</taxon>
    </lineage>
</organism>
<accession>A0A383DMP6</accession>
<sequence>GRPATWGLEGTLFGAHQAAPIVHEIGRQAQMIGYLNAFMFFALTALVAMPLILAVRPPRH</sequence>